<evidence type="ECO:0000256" key="2">
    <source>
        <dbReference type="ARBA" id="ARBA00012513"/>
    </source>
</evidence>
<evidence type="ECO:0000256" key="8">
    <source>
        <dbReference type="ARBA" id="ARBA00022840"/>
    </source>
</evidence>
<evidence type="ECO:0000256" key="5">
    <source>
        <dbReference type="ARBA" id="ARBA00022679"/>
    </source>
</evidence>
<dbReference type="FunFam" id="1.10.510.10:FF:000833">
    <property type="entry name" value="AGC family protein kinase"/>
    <property type="match status" value="1"/>
</dbReference>
<evidence type="ECO:0000256" key="12">
    <source>
        <dbReference type="SAM" id="MobiDB-lite"/>
    </source>
</evidence>
<keyword evidence="8 11" id="KW-0067">ATP-binding</keyword>
<dbReference type="SUPFAM" id="SSF56112">
    <property type="entry name" value="Protein kinase-like (PK-like)"/>
    <property type="match status" value="1"/>
</dbReference>
<keyword evidence="5" id="KW-0808">Transferase</keyword>
<sequence>MSTSETTTMTAPNPAAARIPKKTVKDFKFIKEIGSGSYSTVFLAIESGTNRELAIKAVSKELVTRTKKISQVFREKDILALLTDCSYAVKLYCTFQDERTLYFGLTYCPNGDLLQYITDAGHLEEEVVRFYAAEIIEALEQLHNRHIVHRDLKPENILLTDDMHIQLTDFGSGVIMDNNDSPPQSNGTKNVDEEKKPIKRTNSFVGTAQFVAPEILKRGAIHVGSDLWSLGCIIYQMTTGKHLFRGYHEYDIYNAVARVSYKLPDDFPPLITDLVQNLVRLEPSERLGSAETGGMEKLKSHAFFSQFSYDTKWGTLLNQRSPLETKVKLSSRPKLSNDELETMSSGFDDRVEARLIGLRMASDAPNGIDAIVTGSSNISLSNETSSLHETDNQSTLSDQSSTKSMYNSPSSNSSFNNNAPVIARRLQMPDHALSLSEQASKNVYHKFVQNNLIIKQGILDKKKGLFAKRRMFLITEGPAIFYVDPDAMELKGTISWTADLRIEQKDMKTFLIHVPGRTYYLTDPDQDANTWCKSLISIHYRYYNTDPNRKLSTTTSYSSSSSSSSAMQTIVPVTEL</sequence>
<feature type="region of interest" description="Disordered" evidence="12">
    <location>
        <begin position="382"/>
        <end position="417"/>
    </location>
</feature>
<evidence type="ECO:0000256" key="1">
    <source>
        <dbReference type="ARBA" id="ARBA00010006"/>
    </source>
</evidence>
<accession>A0A813XW39</accession>
<dbReference type="InterPro" id="IPR011009">
    <property type="entry name" value="Kinase-like_dom_sf"/>
</dbReference>
<organism evidence="14 15">
    <name type="scientific">Adineta steineri</name>
    <dbReference type="NCBI Taxonomy" id="433720"/>
    <lineage>
        <taxon>Eukaryota</taxon>
        <taxon>Metazoa</taxon>
        <taxon>Spiralia</taxon>
        <taxon>Gnathifera</taxon>
        <taxon>Rotifera</taxon>
        <taxon>Eurotatoria</taxon>
        <taxon>Bdelloidea</taxon>
        <taxon>Adinetida</taxon>
        <taxon>Adinetidae</taxon>
        <taxon>Adineta</taxon>
    </lineage>
</organism>
<evidence type="ECO:0000313" key="14">
    <source>
        <dbReference type="EMBL" id="CAF0872776.1"/>
    </source>
</evidence>
<evidence type="ECO:0000256" key="9">
    <source>
        <dbReference type="ARBA" id="ARBA00047899"/>
    </source>
</evidence>
<dbReference type="Pfam" id="PF14593">
    <property type="entry name" value="PH_3"/>
    <property type="match status" value="1"/>
</dbReference>
<comment type="caution">
    <text evidence="14">The sequence shown here is derived from an EMBL/GenBank/DDBJ whole genome shotgun (WGS) entry which is preliminary data.</text>
</comment>
<evidence type="ECO:0000256" key="3">
    <source>
        <dbReference type="ARBA" id="ARBA00018538"/>
    </source>
</evidence>
<keyword evidence="6 11" id="KW-0547">Nucleotide-binding</keyword>
<evidence type="ECO:0000256" key="11">
    <source>
        <dbReference type="PROSITE-ProRule" id="PRU10141"/>
    </source>
</evidence>
<dbReference type="GO" id="GO:0005524">
    <property type="term" value="F:ATP binding"/>
    <property type="evidence" value="ECO:0007669"/>
    <property type="project" value="UniProtKB-UniRule"/>
</dbReference>
<dbReference type="Proteomes" id="UP000663832">
    <property type="component" value="Unassembled WGS sequence"/>
</dbReference>
<dbReference type="InterPro" id="IPR000719">
    <property type="entry name" value="Prot_kinase_dom"/>
</dbReference>
<reference evidence="14" key="1">
    <citation type="submission" date="2021-02" db="EMBL/GenBank/DDBJ databases">
        <authorList>
            <person name="Nowell W R."/>
        </authorList>
    </citation>
    <scope>NUCLEOTIDE SEQUENCE</scope>
</reference>
<evidence type="ECO:0000256" key="7">
    <source>
        <dbReference type="ARBA" id="ARBA00022777"/>
    </source>
</evidence>
<dbReference type="OrthoDB" id="347657at2759"/>
<protein>
    <recommendedName>
        <fullName evidence="3">3-phosphoinositide-dependent protein kinase 1</fullName>
        <ecNumber evidence="2">2.7.11.1</ecNumber>
    </recommendedName>
</protein>
<dbReference type="SUPFAM" id="SSF50729">
    <property type="entry name" value="PH domain-like"/>
    <property type="match status" value="1"/>
</dbReference>
<name>A0A813XW39_9BILA</name>
<dbReference type="CDD" id="cd05581">
    <property type="entry name" value="STKc_PDK1"/>
    <property type="match status" value="1"/>
</dbReference>
<dbReference type="CDD" id="cd01262">
    <property type="entry name" value="PH_PDK1"/>
    <property type="match status" value="1"/>
</dbReference>
<dbReference type="AlphaFoldDB" id="A0A813XW39"/>
<dbReference type="PROSITE" id="PS50011">
    <property type="entry name" value="PROTEIN_KINASE_DOM"/>
    <property type="match status" value="1"/>
</dbReference>
<dbReference type="PROSITE" id="PS00108">
    <property type="entry name" value="PROTEIN_KINASE_ST"/>
    <property type="match status" value="1"/>
</dbReference>
<dbReference type="InterPro" id="IPR033931">
    <property type="entry name" value="PDK1-typ_PH"/>
</dbReference>
<dbReference type="InterPro" id="IPR039046">
    <property type="entry name" value="PDPK1"/>
</dbReference>
<dbReference type="EC" id="2.7.11.1" evidence="2"/>
<dbReference type="GO" id="GO:0004674">
    <property type="term" value="F:protein serine/threonine kinase activity"/>
    <property type="evidence" value="ECO:0007669"/>
    <property type="project" value="UniProtKB-KW"/>
</dbReference>
<dbReference type="Gene3D" id="1.10.510.10">
    <property type="entry name" value="Transferase(Phosphotransferase) domain 1"/>
    <property type="match status" value="1"/>
</dbReference>
<dbReference type="SMART" id="SM00220">
    <property type="entry name" value="S_TKc"/>
    <property type="match status" value="1"/>
</dbReference>
<proteinExistence type="inferred from homology"/>
<evidence type="ECO:0000256" key="6">
    <source>
        <dbReference type="ARBA" id="ARBA00022741"/>
    </source>
</evidence>
<keyword evidence="4" id="KW-0723">Serine/threonine-protein kinase</keyword>
<dbReference type="PROSITE" id="PS00107">
    <property type="entry name" value="PROTEIN_KINASE_ATP"/>
    <property type="match status" value="1"/>
</dbReference>
<dbReference type="PANTHER" id="PTHR24356">
    <property type="entry name" value="SERINE/THREONINE-PROTEIN KINASE"/>
    <property type="match status" value="1"/>
</dbReference>
<comment type="catalytic activity">
    <reaction evidence="10">
        <text>L-seryl-[protein] + ATP = O-phospho-L-seryl-[protein] + ADP + H(+)</text>
        <dbReference type="Rhea" id="RHEA:17989"/>
        <dbReference type="Rhea" id="RHEA-COMP:9863"/>
        <dbReference type="Rhea" id="RHEA-COMP:11604"/>
        <dbReference type="ChEBI" id="CHEBI:15378"/>
        <dbReference type="ChEBI" id="CHEBI:29999"/>
        <dbReference type="ChEBI" id="CHEBI:30616"/>
        <dbReference type="ChEBI" id="CHEBI:83421"/>
        <dbReference type="ChEBI" id="CHEBI:456216"/>
        <dbReference type="EC" id="2.7.11.1"/>
    </reaction>
</comment>
<evidence type="ECO:0000313" key="15">
    <source>
        <dbReference type="Proteomes" id="UP000663832"/>
    </source>
</evidence>
<evidence type="ECO:0000259" key="13">
    <source>
        <dbReference type="PROSITE" id="PS50011"/>
    </source>
</evidence>
<dbReference type="Gene3D" id="3.30.200.20">
    <property type="entry name" value="Phosphorylase Kinase, domain 1"/>
    <property type="match status" value="1"/>
</dbReference>
<dbReference type="InterPro" id="IPR008271">
    <property type="entry name" value="Ser/Thr_kinase_AS"/>
</dbReference>
<keyword evidence="7" id="KW-0418">Kinase</keyword>
<comment type="similarity">
    <text evidence="1">Belongs to the protein kinase superfamily. AGC Ser/Thr protein kinase family. PDPK1 subfamily.</text>
</comment>
<dbReference type="Gene3D" id="2.30.29.30">
    <property type="entry name" value="Pleckstrin-homology domain (PH domain)/Phosphotyrosine-binding domain (PTB)"/>
    <property type="match status" value="1"/>
</dbReference>
<dbReference type="PANTHER" id="PTHR24356:SF163">
    <property type="entry name" value="3-PHOSPHOINOSITIDE-DEPENDENT PROTEIN KINASE 1-RELATED"/>
    <property type="match status" value="1"/>
</dbReference>
<evidence type="ECO:0000256" key="4">
    <source>
        <dbReference type="ARBA" id="ARBA00022527"/>
    </source>
</evidence>
<keyword evidence="15" id="KW-1185">Reference proteome</keyword>
<dbReference type="GO" id="GO:0035556">
    <property type="term" value="P:intracellular signal transduction"/>
    <property type="evidence" value="ECO:0007669"/>
    <property type="project" value="TreeGrafter"/>
</dbReference>
<dbReference type="InterPro" id="IPR011993">
    <property type="entry name" value="PH-like_dom_sf"/>
</dbReference>
<dbReference type="EMBL" id="CAJNOM010000035">
    <property type="protein sequence ID" value="CAF0872776.1"/>
    <property type="molecule type" value="Genomic_DNA"/>
</dbReference>
<dbReference type="Pfam" id="PF00069">
    <property type="entry name" value="Pkinase"/>
    <property type="match status" value="1"/>
</dbReference>
<dbReference type="InterPro" id="IPR017441">
    <property type="entry name" value="Protein_kinase_ATP_BS"/>
</dbReference>
<feature type="domain" description="Protein kinase" evidence="13">
    <location>
        <begin position="27"/>
        <end position="304"/>
    </location>
</feature>
<feature type="binding site" evidence="11">
    <location>
        <position position="56"/>
    </location>
    <ligand>
        <name>ATP</name>
        <dbReference type="ChEBI" id="CHEBI:30616"/>
    </ligand>
</feature>
<feature type="compositionally biased region" description="Low complexity" evidence="12">
    <location>
        <begin position="400"/>
        <end position="417"/>
    </location>
</feature>
<dbReference type="InterPro" id="IPR050236">
    <property type="entry name" value="Ser_Thr_kinase_AGC"/>
</dbReference>
<evidence type="ECO:0000256" key="10">
    <source>
        <dbReference type="ARBA" id="ARBA00048679"/>
    </source>
</evidence>
<gene>
    <name evidence="14" type="ORF">QVE165_LOCUS7986</name>
</gene>
<comment type="catalytic activity">
    <reaction evidence="9">
        <text>L-threonyl-[protein] + ATP = O-phospho-L-threonyl-[protein] + ADP + H(+)</text>
        <dbReference type="Rhea" id="RHEA:46608"/>
        <dbReference type="Rhea" id="RHEA-COMP:11060"/>
        <dbReference type="Rhea" id="RHEA-COMP:11605"/>
        <dbReference type="ChEBI" id="CHEBI:15378"/>
        <dbReference type="ChEBI" id="CHEBI:30013"/>
        <dbReference type="ChEBI" id="CHEBI:30616"/>
        <dbReference type="ChEBI" id="CHEBI:61977"/>
        <dbReference type="ChEBI" id="CHEBI:456216"/>
        <dbReference type="EC" id="2.7.11.1"/>
    </reaction>
</comment>